<dbReference type="STRING" id="45073.Lqui_0717"/>
<comment type="similarity">
    <text evidence="1">Belongs to the bacterial solute-binding protein 3 family.</text>
</comment>
<comment type="caution">
    <text evidence="4">The sequence shown here is derived from an EMBL/GenBank/DDBJ whole genome shotgun (WGS) entry which is preliminary data.</text>
</comment>
<dbReference type="AlphaFoldDB" id="A0A0W0Y4C6"/>
<evidence type="ECO:0000313" key="5">
    <source>
        <dbReference type="Proteomes" id="UP000054618"/>
    </source>
</evidence>
<evidence type="ECO:0000256" key="1">
    <source>
        <dbReference type="ARBA" id="ARBA00010333"/>
    </source>
</evidence>
<keyword evidence="2" id="KW-0732">Signal</keyword>
<sequence length="253" mass="28402">MDIYRALKPGMTLCFILLIFCNSGFCSSLIVGVTVPGLPIVQKVDSARGSYYFGFCIDIMNTICKQIGRRCEYKSVTLHNQFELLDNRKIDLLVMPNPYTPFELDQYAASIPYAVSKMQFVALQNSGIDKLADIKNKKIGAMKDTFYTLLVESPYGNINKIIAYNSMNDLISDLANHKIDVIGLNDVVAYMFISNSIYNIKNVGKSIQLGEGYGIIGLPDKAPLIEKINRAIFNIENDGTYTSIYHKYYMGDD</sequence>
<reference evidence="4 5" key="1">
    <citation type="submission" date="2015-11" db="EMBL/GenBank/DDBJ databases">
        <title>Genomic analysis of 38 Legionella species identifies large and diverse effector repertoires.</title>
        <authorList>
            <person name="Burstein D."/>
            <person name="Amaro F."/>
            <person name="Zusman T."/>
            <person name="Lifshitz Z."/>
            <person name="Cohen O."/>
            <person name="Gilbert J.A."/>
            <person name="Pupko T."/>
            <person name="Shuman H.A."/>
            <person name="Segal G."/>
        </authorList>
    </citation>
    <scope>NUCLEOTIDE SEQUENCE [LARGE SCALE GENOMIC DNA]</scope>
    <source>
        <strain evidence="4 5">CDC#1442-AUS-E</strain>
    </source>
</reference>
<dbReference type="SMART" id="SM00062">
    <property type="entry name" value="PBPb"/>
    <property type="match status" value="1"/>
</dbReference>
<protein>
    <submittedName>
        <fullName evidence="4">Glutamine ABC transporter</fullName>
    </submittedName>
</protein>
<feature type="domain" description="Solute-binding protein family 3/N-terminal" evidence="3">
    <location>
        <begin position="28"/>
        <end position="252"/>
    </location>
</feature>
<accession>A0A0W0Y4C6</accession>
<organism evidence="4 5">
    <name type="scientific">Legionella quinlivanii</name>
    <dbReference type="NCBI Taxonomy" id="45073"/>
    <lineage>
        <taxon>Bacteria</taxon>
        <taxon>Pseudomonadati</taxon>
        <taxon>Pseudomonadota</taxon>
        <taxon>Gammaproteobacteria</taxon>
        <taxon>Legionellales</taxon>
        <taxon>Legionellaceae</taxon>
        <taxon>Legionella</taxon>
    </lineage>
</organism>
<proteinExistence type="inferred from homology"/>
<keyword evidence="5" id="KW-1185">Reference proteome</keyword>
<dbReference type="Proteomes" id="UP000054618">
    <property type="component" value="Unassembled WGS sequence"/>
</dbReference>
<dbReference type="OrthoDB" id="5650170at2"/>
<evidence type="ECO:0000259" key="3">
    <source>
        <dbReference type="SMART" id="SM00062"/>
    </source>
</evidence>
<dbReference type="PANTHER" id="PTHR35936">
    <property type="entry name" value="MEMBRANE-BOUND LYTIC MUREIN TRANSGLYCOSYLASE F"/>
    <property type="match status" value="1"/>
</dbReference>
<dbReference type="Gene3D" id="3.40.190.10">
    <property type="entry name" value="Periplasmic binding protein-like II"/>
    <property type="match status" value="2"/>
</dbReference>
<dbReference type="RefSeq" id="WP_058506818.1">
    <property type="nucleotide sequence ID" value="NZ_CAAAIK010000011.1"/>
</dbReference>
<evidence type="ECO:0000313" key="4">
    <source>
        <dbReference type="EMBL" id="KTD51873.1"/>
    </source>
</evidence>
<dbReference type="EMBL" id="LNYS01000006">
    <property type="protein sequence ID" value="KTD51873.1"/>
    <property type="molecule type" value="Genomic_DNA"/>
</dbReference>
<name>A0A0W0Y4C6_9GAMM</name>
<dbReference type="Pfam" id="PF00497">
    <property type="entry name" value="SBP_bac_3"/>
    <property type="match status" value="1"/>
</dbReference>
<dbReference type="PATRIC" id="fig|45073.5.peg.755"/>
<evidence type="ECO:0000256" key="2">
    <source>
        <dbReference type="ARBA" id="ARBA00022729"/>
    </source>
</evidence>
<gene>
    <name evidence="4" type="ORF">Lqui_0717</name>
</gene>
<dbReference type="PANTHER" id="PTHR35936:SF34">
    <property type="entry name" value="ABC TRANSPORTER EXTRACELLULAR-BINDING PROTEIN YCKB-RELATED"/>
    <property type="match status" value="1"/>
</dbReference>
<dbReference type="SUPFAM" id="SSF53850">
    <property type="entry name" value="Periplasmic binding protein-like II"/>
    <property type="match status" value="1"/>
</dbReference>
<dbReference type="InterPro" id="IPR001638">
    <property type="entry name" value="Solute-binding_3/MltF_N"/>
</dbReference>